<organism evidence="11">
    <name type="scientific">Salix viminalis</name>
    <name type="common">Common osier</name>
    <name type="synonym">Basket willow</name>
    <dbReference type="NCBI Taxonomy" id="40686"/>
    <lineage>
        <taxon>Eukaryota</taxon>
        <taxon>Viridiplantae</taxon>
        <taxon>Streptophyta</taxon>
        <taxon>Embryophyta</taxon>
        <taxon>Tracheophyta</taxon>
        <taxon>Spermatophyta</taxon>
        <taxon>Magnoliopsida</taxon>
        <taxon>eudicotyledons</taxon>
        <taxon>Gunneridae</taxon>
        <taxon>Pentapetalae</taxon>
        <taxon>rosids</taxon>
        <taxon>fabids</taxon>
        <taxon>Malpighiales</taxon>
        <taxon>Salicaceae</taxon>
        <taxon>Saliceae</taxon>
        <taxon>Salix</taxon>
    </lineage>
</organism>
<keyword evidence="4 10" id="KW-0732">Signal</keyword>
<evidence type="ECO:0000256" key="2">
    <source>
        <dbReference type="ARBA" id="ARBA00008773"/>
    </source>
</evidence>
<evidence type="ECO:0000256" key="5">
    <source>
        <dbReference type="ARBA" id="ARBA00022801"/>
    </source>
</evidence>
<protein>
    <recommendedName>
        <fullName evidence="3">glucan endo-1,3-beta-D-glucosidase</fullName>
        <ecNumber evidence="3">3.2.1.39</ecNumber>
    </recommendedName>
    <alternativeName>
        <fullName evidence="7">(1-&gt;3)-beta-glucan endohydrolase</fullName>
    </alternativeName>
    <alternativeName>
        <fullName evidence="8">Beta-1,3-endoglucanase</fullName>
    </alternativeName>
</protein>
<dbReference type="InterPro" id="IPR017853">
    <property type="entry name" value="GH"/>
</dbReference>
<keyword evidence="5" id="KW-0378">Hydrolase</keyword>
<feature type="chain" id="PRO_5027101846" description="glucan endo-1,3-beta-D-glucosidase" evidence="10">
    <location>
        <begin position="27"/>
        <end position="674"/>
    </location>
</feature>
<name>A0A6N2L5M1_SALVM</name>
<evidence type="ECO:0000256" key="7">
    <source>
        <dbReference type="ARBA" id="ARBA00033335"/>
    </source>
</evidence>
<dbReference type="PANTHER" id="PTHR32227">
    <property type="entry name" value="GLUCAN ENDO-1,3-BETA-GLUCOSIDASE BG1-RELATED-RELATED"/>
    <property type="match status" value="1"/>
</dbReference>
<evidence type="ECO:0000313" key="11">
    <source>
        <dbReference type="EMBL" id="VFU36218.1"/>
    </source>
</evidence>
<proteinExistence type="inferred from homology"/>
<dbReference type="GO" id="GO:0042973">
    <property type="term" value="F:glucan endo-1,3-beta-D-glucosidase activity"/>
    <property type="evidence" value="ECO:0007669"/>
    <property type="project" value="UniProtKB-EC"/>
</dbReference>
<reference evidence="11" key="1">
    <citation type="submission" date="2019-03" db="EMBL/GenBank/DDBJ databases">
        <authorList>
            <person name="Mank J."/>
            <person name="Almeida P."/>
        </authorList>
    </citation>
    <scope>NUCLEOTIDE SEQUENCE</scope>
    <source>
        <strain evidence="11">78183</strain>
    </source>
</reference>
<dbReference type="SUPFAM" id="SSF51445">
    <property type="entry name" value="(Trans)glycosidases"/>
    <property type="match status" value="2"/>
</dbReference>
<dbReference type="EC" id="3.2.1.39" evidence="3"/>
<dbReference type="GO" id="GO:0005975">
    <property type="term" value="P:carbohydrate metabolic process"/>
    <property type="evidence" value="ECO:0007669"/>
    <property type="project" value="InterPro"/>
</dbReference>
<evidence type="ECO:0000256" key="6">
    <source>
        <dbReference type="ARBA" id="ARBA00023295"/>
    </source>
</evidence>
<evidence type="ECO:0000256" key="1">
    <source>
        <dbReference type="ARBA" id="ARBA00000382"/>
    </source>
</evidence>
<dbReference type="EMBL" id="CAADRP010001112">
    <property type="protein sequence ID" value="VFU36218.1"/>
    <property type="molecule type" value="Genomic_DNA"/>
</dbReference>
<sequence>MATYFVRPRLLFLLLALSAVRGLGAGLGINYGQLADNIPTPSRVSVMLQSLNVSRLKLYDSNPKVLLAFSNSNVEFIVGIGNEYLQDMADPAKAKNWVQQNLQPYLGQTKITCISVGNEVFMSNDTQQWSNLLPAMKMLYTTLVDLGLDKQSPFLINAYPFFAYKDDPKQISLEYVLFQPNQGMTDPITNLHYDNMLYAQVDAVYSAIKAVGYTDVEVKISETGWPSKGDPSEVGSTLQNAEIYHSNLLKRIQKKEGTPAKPSVPIDIYVFALFNENLKTGPTSERNYGLFYPDGTPVYNIGLQDNVTGVQGNVSWTVRVLGAGLGINYGQLADNIPTPSRVSVMLQSLNVSRLKLYDANPNILLAFSNSNVEFIVGIGNEYLQDMADPAKAKNWVQQNLQPYLAQTKITCISVGNEVFMSNDTQQWSNLLPAMKMLYTTLVDLGLDKQVIVTTAHPYTVMENSSPPSSGTFRQDIIEYMHAILAFHSQTKSPFLINAYPFFAYKDSPTQISLEYVLIQPNQGTTDPNTNLHYDNMLYAQVDAVYSAIKAVGYTDVEVKISETGWPSKGDPSEVGSTVQNAELYHSNLLKRIQKKEGTPAKPSVPLDIYVFALFNENLKPGATSERNYGLFYPNATPVYNIGLQGNVSGVQDNVPGVIYSSASNIKLPTCPRHL</sequence>
<evidence type="ECO:0000256" key="8">
    <source>
        <dbReference type="ARBA" id="ARBA00033417"/>
    </source>
</evidence>
<dbReference type="InterPro" id="IPR000490">
    <property type="entry name" value="Glyco_hydro_17"/>
</dbReference>
<evidence type="ECO:0000256" key="4">
    <source>
        <dbReference type="ARBA" id="ARBA00022729"/>
    </source>
</evidence>
<comment type="catalytic activity">
    <reaction evidence="1">
        <text>Hydrolysis of (1-&gt;3)-beta-D-glucosidic linkages in (1-&gt;3)-beta-D-glucans.</text>
        <dbReference type="EC" id="3.2.1.39"/>
    </reaction>
</comment>
<accession>A0A6N2L5M1</accession>
<feature type="signal peptide" evidence="10">
    <location>
        <begin position="1"/>
        <end position="26"/>
    </location>
</feature>
<gene>
    <name evidence="11" type="ORF">SVIM_LOCUS181077</name>
</gene>
<dbReference type="Pfam" id="PF00332">
    <property type="entry name" value="Glyco_hydro_17"/>
    <property type="match status" value="3"/>
</dbReference>
<keyword evidence="6" id="KW-0326">Glycosidase</keyword>
<evidence type="ECO:0000256" key="10">
    <source>
        <dbReference type="SAM" id="SignalP"/>
    </source>
</evidence>
<dbReference type="InterPro" id="IPR044965">
    <property type="entry name" value="Glyco_hydro_17_plant"/>
</dbReference>
<comment type="similarity">
    <text evidence="2 9">Belongs to the glycosyl hydrolase 17 family.</text>
</comment>
<dbReference type="FunFam" id="3.20.20.80:FF:000005">
    <property type="entry name" value="Glucan endo-1,3-beta-glucosidase 14"/>
    <property type="match status" value="1"/>
</dbReference>
<dbReference type="Gene3D" id="3.20.20.80">
    <property type="entry name" value="Glycosidases"/>
    <property type="match status" value="3"/>
</dbReference>
<evidence type="ECO:0000256" key="9">
    <source>
        <dbReference type="RuleBase" id="RU004335"/>
    </source>
</evidence>
<dbReference type="AlphaFoldDB" id="A0A6N2L5M1"/>
<evidence type="ECO:0000256" key="3">
    <source>
        <dbReference type="ARBA" id="ARBA00012780"/>
    </source>
</evidence>